<accession>A0A0R1KSH4</accession>
<keyword evidence="2" id="KW-1185">Reference proteome</keyword>
<protein>
    <recommendedName>
        <fullName evidence="3">N-acetyltransferase domain-containing protein</fullName>
    </recommendedName>
</protein>
<proteinExistence type="predicted"/>
<evidence type="ECO:0008006" key="3">
    <source>
        <dbReference type="Google" id="ProtNLM"/>
    </source>
</evidence>
<dbReference type="PATRIC" id="fig|1423788.3.peg.1613"/>
<dbReference type="Proteomes" id="UP000051515">
    <property type="component" value="Unassembled WGS sequence"/>
</dbReference>
<evidence type="ECO:0000313" key="2">
    <source>
        <dbReference type="Proteomes" id="UP000051515"/>
    </source>
</evidence>
<organism evidence="1 2">
    <name type="scientific">Companilactobacillus bobalius DSM 19674</name>
    <dbReference type="NCBI Taxonomy" id="1423788"/>
    <lineage>
        <taxon>Bacteria</taxon>
        <taxon>Bacillati</taxon>
        <taxon>Bacillota</taxon>
        <taxon>Bacilli</taxon>
        <taxon>Lactobacillales</taxon>
        <taxon>Lactobacillaceae</taxon>
        <taxon>Companilactobacillus</taxon>
        <taxon>Companilactobacillus bobalius</taxon>
    </lineage>
</organism>
<dbReference type="EMBL" id="AZDY01000036">
    <property type="protein sequence ID" value="KRK83609.1"/>
    <property type="molecule type" value="Genomic_DNA"/>
</dbReference>
<sequence length="66" mass="7792">MIDLSKVELRQAQPEDLEEFWQLAFSDPNAGWTKLNGPYFHDDLPTKEEFINELAPKVWLGDKEHY</sequence>
<dbReference type="AlphaFoldDB" id="A0A0R1KSH4"/>
<evidence type="ECO:0000313" key="1">
    <source>
        <dbReference type="EMBL" id="KRK83609.1"/>
    </source>
</evidence>
<comment type="caution">
    <text evidence="1">The sequence shown here is derived from an EMBL/GenBank/DDBJ whole genome shotgun (WGS) entry which is preliminary data.</text>
</comment>
<dbReference type="STRING" id="1423788.FC78_GL001566"/>
<name>A0A0R1KSH4_9LACO</name>
<reference evidence="1 2" key="1">
    <citation type="journal article" date="2015" name="Genome Announc.">
        <title>Expanding the biotechnology potential of lactobacilli through comparative genomics of 213 strains and associated genera.</title>
        <authorList>
            <person name="Sun Z."/>
            <person name="Harris H.M."/>
            <person name="McCann A."/>
            <person name="Guo C."/>
            <person name="Argimon S."/>
            <person name="Zhang W."/>
            <person name="Yang X."/>
            <person name="Jeffery I.B."/>
            <person name="Cooney J.C."/>
            <person name="Kagawa T.F."/>
            <person name="Liu W."/>
            <person name="Song Y."/>
            <person name="Salvetti E."/>
            <person name="Wrobel A."/>
            <person name="Rasinkangas P."/>
            <person name="Parkhill J."/>
            <person name="Rea M.C."/>
            <person name="O'Sullivan O."/>
            <person name="Ritari J."/>
            <person name="Douillard F.P."/>
            <person name="Paul Ross R."/>
            <person name="Yang R."/>
            <person name="Briner A.E."/>
            <person name="Felis G.E."/>
            <person name="de Vos W.M."/>
            <person name="Barrangou R."/>
            <person name="Klaenhammer T.R."/>
            <person name="Caufield P.W."/>
            <person name="Cui Y."/>
            <person name="Zhang H."/>
            <person name="O'Toole P.W."/>
        </authorList>
    </citation>
    <scope>NUCLEOTIDE SEQUENCE [LARGE SCALE GENOMIC DNA]</scope>
    <source>
        <strain evidence="1 2">DSM 19674</strain>
    </source>
</reference>
<gene>
    <name evidence="1" type="ORF">FC78_GL001566</name>
</gene>